<keyword evidence="6" id="KW-1185">Reference proteome</keyword>
<gene>
    <name evidence="3 5" type="primary">gcvH</name>
    <name evidence="5" type="ORF">P3H78_30800</name>
</gene>
<dbReference type="NCBIfam" id="TIGR00527">
    <property type="entry name" value="gcvH"/>
    <property type="match status" value="1"/>
</dbReference>
<comment type="cofactor">
    <cofactor evidence="3">
        <name>(R)-lipoate</name>
        <dbReference type="ChEBI" id="CHEBI:83088"/>
    </cofactor>
    <text evidence="3">Binds 1 lipoyl cofactor covalently.</text>
</comment>
<dbReference type="PROSITE" id="PS50968">
    <property type="entry name" value="BIOTINYL_LIPOYL"/>
    <property type="match status" value="1"/>
</dbReference>
<accession>A0ABT6AE39</accession>
<comment type="subunit">
    <text evidence="3">The glycine cleavage system is composed of four proteins: P, T, L and H.</text>
</comment>
<dbReference type="InterPro" id="IPR000089">
    <property type="entry name" value="Biotin_lipoyl"/>
</dbReference>
<feature type="domain" description="Lipoyl-binding" evidence="4">
    <location>
        <begin position="23"/>
        <end position="105"/>
    </location>
</feature>
<comment type="caution">
    <text evidence="5">The sequence shown here is derived from an EMBL/GenBank/DDBJ whole genome shotgun (WGS) entry which is preliminary data.</text>
</comment>
<dbReference type="Gene3D" id="2.40.50.100">
    <property type="match status" value="1"/>
</dbReference>
<dbReference type="Proteomes" id="UP001221150">
    <property type="component" value="Unassembled WGS sequence"/>
</dbReference>
<dbReference type="EMBL" id="JARJBB010000033">
    <property type="protein sequence ID" value="MDF3302923.1"/>
    <property type="molecule type" value="Genomic_DNA"/>
</dbReference>
<dbReference type="PANTHER" id="PTHR11715">
    <property type="entry name" value="GLYCINE CLEAVAGE SYSTEM H PROTEIN"/>
    <property type="match status" value="1"/>
</dbReference>
<evidence type="ECO:0000256" key="3">
    <source>
        <dbReference type="HAMAP-Rule" id="MF_00272"/>
    </source>
</evidence>
<evidence type="ECO:0000256" key="2">
    <source>
        <dbReference type="ARBA" id="ARBA00022823"/>
    </source>
</evidence>
<dbReference type="HAMAP" id="MF_00272">
    <property type="entry name" value="GcvH"/>
    <property type="match status" value="1"/>
</dbReference>
<evidence type="ECO:0000259" key="4">
    <source>
        <dbReference type="PROSITE" id="PS50968"/>
    </source>
</evidence>
<organism evidence="5 6">
    <name type="scientific">Streptomyces tropicalis</name>
    <dbReference type="NCBI Taxonomy" id="3034234"/>
    <lineage>
        <taxon>Bacteria</taxon>
        <taxon>Bacillati</taxon>
        <taxon>Actinomycetota</taxon>
        <taxon>Actinomycetes</taxon>
        <taxon>Kitasatosporales</taxon>
        <taxon>Streptomycetaceae</taxon>
        <taxon>Streptomyces</taxon>
    </lineage>
</organism>
<dbReference type="InterPro" id="IPR003016">
    <property type="entry name" value="2-oxoA_DH_lipoyl-BS"/>
</dbReference>
<keyword evidence="2 3" id="KW-0450">Lipoyl</keyword>
<evidence type="ECO:0000313" key="5">
    <source>
        <dbReference type="EMBL" id="MDF3302923.1"/>
    </source>
</evidence>
<dbReference type="InterPro" id="IPR011053">
    <property type="entry name" value="Single_hybrid_motif"/>
</dbReference>
<dbReference type="InterPro" id="IPR033753">
    <property type="entry name" value="GCV_H/Fam206"/>
</dbReference>
<dbReference type="InterPro" id="IPR017453">
    <property type="entry name" value="GCV_H_sub"/>
</dbReference>
<dbReference type="NCBIfam" id="NF002270">
    <property type="entry name" value="PRK01202.1"/>
    <property type="match status" value="1"/>
</dbReference>
<proteinExistence type="inferred from homology"/>
<sequence>MANVPEDLRYSKTHEWVRTENSTARIGITDFAQRQLGDVVYVDLPKAGAPFEAGDPFGTVESVKAATEIYLPVAGTVTAVNEGLEDSPEDINTDPYGDGWLIEITTTGPAHPTGLLDAAAYRALCAEESDG</sequence>
<comment type="similarity">
    <text evidence="1 3">Belongs to the GcvH family.</text>
</comment>
<dbReference type="RefSeq" id="WP_276112475.1">
    <property type="nucleotide sequence ID" value="NZ_JARJBB010000033.1"/>
</dbReference>
<protein>
    <recommendedName>
        <fullName evidence="3">Glycine cleavage system H protein</fullName>
    </recommendedName>
</protein>
<evidence type="ECO:0000313" key="6">
    <source>
        <dbReference type="Proteomes" id="UP001221150"/>
    </source>
</evidence>
<dbReference type="PANTHER" id="PTHR11715:SF3">
    <property type="entry name" value="GLYCINE CLEAVAGE SYSTEM H PROTEIN-RELATED"/>
    <property type="match status" value="1"/>
</dbReference>
<reference evidence="5 6" key="1">
    <citation type="submission" date="2023-03" db="EMBL/GenBank/DDBJ databases">
        <title>Draft genome sequence of Streptomyces sp. K1PA1 isolated from peat swamp forest in Thailand.</title>
        <authorList>
            <person name="Klaysubun C."/>
            <person name="Duangmal K."/>
        </authorList>
    </citation>
    <scope>NUCLEOTIDE SEQUENCE [LARGE SCALE GENOMIC DNA]</scope>
    <source>
        <strain evidence="5 6">K1PA1</strain>
    </source>
</reference>
<dbReference type="Pfam" id="PF01597">
    <property type="entry name" value="GCV_H"/>
    <property type="match status" value="1"/>
</dbReference>
<comment type="function">
    <text evidence="3">The glycine cleavage system catalyzes the degradation of glycine. The H protein shuttles the methylamine group of glycine from the P protein to the T protein.</text>
</comment>
<dbReference type="CDD" id="cd06848">
    <property type="entry name" value="GCS_H"/>
    <property type="match status" value="1"/>
</dbReference>
<dbReference type="PROSITE" id="PS00189">
    <property type="entry name" value="LIPOYL"/>
    <property type="match status" value="1"/>
</dbReference>
<evidence type="ECO:0000256" key="1">
    <source>
        <dbReference type="ARBA" id="ARBA00009249"/>
    </source>
</evidence>
<dbReference type="InterPro" id="IPR002930">
    <property type="entry name" value="GCV_H"/>
</dbReference>
<dbReference type="SUPFAM" id="SSF51230">
    <property type="entry name" value="Single hybrid motif"/>
    <property type="match status" value="1"/>
</dbReference>
<name>A0ABT6AE39_9ACTN</name>
<feature type="modified residue" description="N6-lipoyllysine" evidence="3">
    <location>
        <position position="64"/>
    </location>
</feature>